<dbReference type="PANTHER" id="PTHR21477:SF12">
    <property type="entry name" value="PROTEIN PHLOEM PROTEIN 2-LIKE A10"/>
    <property type="match status" value="1"/>
</dbReference>
<organism evidence="2 3">
    <name type="scientific">Trapa incisa</name>
    <dbReference type="NCBI Taxonomy" id="236973"/>
    <lineage>
        <taxon>Eukaryota</taxon>
        <taxon>Viridiplantae</taxon>
        <taxon>Streptophyta</taxon>
        <taxon>Embryophyta</taxon>
        <taxon>Tracheophyta</taxon>
        <taxon>Spermatophyta</taxon>
        <taxon>Magnoliopsida</taxon>
        <taxon>eudicotyledons</taxon>
        <taxon>Gunneridae</taxon>
        <taxon>Pentapetalae</taxon>
        <taxon>rosids</taxon>
        <taxon>malvids</taxon>
        <taxon>Myrtales</taxon>
        <taxon>Lythraceae</taxon>
        <taxon>Trapa</taxon>
    </lineage>
</organism>
<keyword evidence="1" id="KW-0812">Transmembrane</keyword>
<keyword evidence="1" id="KW-0472">Membrane</keyword>
<name>A0AAN7L2I7_9MYRT</name>
<protein>
    <recommendedName>
        <fullName evidence="4">Protein PHLOEM PROTEIN 2-LIKE A10</fullName>
    </recommendedName>
</protein>
<evidence type="ECO:0000313" key="3">
    <source>
        <dbReference type="Proteomes" id="UP001345219"/>
    </source>
</evidence>
<keyword evidence="3" id="KW-1185">Reference proteome</keyword>
<accession>A0AAN7L2I7</accession>
<evidence type="ECO:0000256" key="1">
    <source>
        <dbReference type="SAM" id="Phobius"/>
    </source>
</evidence>
<proteinExistence type="predicted"/>
<comment type="caution">
    <text evidence="2">The sequence shown here is derived from an EMBL/GenBank/DDBJ whole genome shotgun (WGS) entry which is preliminary data.</text>
</comment>
<dbReference type="EMBL" id="JAXIOK010000001">
    <property type="protein sequence ID" value="KAK4781033.1"/>
    <property type="molecule type" value="Genomic_DNA"/>
</dbReference>
<dbReference type="PANTHER" id="PTHR21477">
    <property type="entry name" value="ZGC:172139"/>
    <property type="match status" value="1"/>
</dbReference>
<dbReference type="AlphaFoldDB" id="A0AAN7L2I7"/>
<keyword evidence="1" id="KW-1133">Transmembrane helix</keyword>
<feature type="transmembrane region" description="Helical" evidence="1">
    <location>
        <begin position="20"/>
        <end position="37"/>
    </location>
</feature>
<sequence length="290" mass="31730">MDWRSIKTGFDFSRKRKEWILLLAALGISGYSFYRVYHLPSLARKRQRLLKLVGALVSVAEAISDSADTVGIVSKDLNEFLRSHSDQIPNSIKQISKLVKSRELSESLTGGTQALTLGILRGYDQFSSTDSDGSCGTSSFANQVLDKVFTPAGSGFASVVVGSFARNLVLGFCSDQAGGIGSYSYTIPALVNFVCNDKMKELIGDCIQLFVSSAVAVYLEKTMDINTYNEILSGMTNPKHEIKVWDMIVSVCNSAVETFIRTSHDVLTSPNQNANKSSGPRFVEADIEEY</sequence>
<dbReference type="Proteomes" id="UP001345219">
    <property type="component" value="Chromosome 13"/>
</dbReference>
<evidence type="ECO:0000313" key="2">
    <source>
        <dbReference type="EMBL" id="KAK4781033.1"/>
    </source>
</evidence>
<reference evidence="2 3" key="1">
    <citation type="journal article" date="2023" name="Hortic Res">
        <title>Pangenome of water caltrop reveals structural variations and asymmetric subgenome divergence after allopolyploidization.</title>
        <authorList>
            <person name="Zhang X."/>
            <person name="Chen Y."/>
            <person name="Wang L."/>
            <person name="Yuan Y."/>
            <person name="Fang M."/>
            <person name="Shi L."/>
            <person name="Lu R."/>
            <person name="Comes H.P."/>
            <person name="Ma Y."/>
            <person name="Chen Y."/>
            <person name="Huang G."/>
            <person name="Zhou Y."/>
            <person name="Zheng Z."/>
            <person name="Qiu Y."/>
        </authorList>
    </citation>
    <scope>NUCLEOTIDE SEQUENCE [LARGE SCALE GENOMIC DNA]</scope>
    <source>
        <tissue evidence="2">Roots</tissue>
    </source>
</reference>
<dbReference type="InterPro" id="IPR019141">
    <property type="entry name" value="DUF2045"/>
</dbReference>
<gene>
    <name evidence="2" type="ORF">SAY87_017139</name>
</gene>
<evidence type="ECO:0008006" key="4">
    <source>
        <dbReference type="Google" id="ProtNLM"/>
    </source>
</evidence>